<dbReference type="PATRIC" id="fig|151081.8.peg.1283"/>
<comment type="caution">
    <text evidence="2">The sequence shown here is derived from an EMBL/GenBank/DDBJ whole genome shotgun (WGS) entry which is preliminary data.</text>
</comment>
<dbReference type="NCBIfam" id="NF004793">
    <property type="entry name" value="PRK06141.1"/>
    <property type="match status" value="1"/>
</dbReference>
<dbReference type="GO" id="GO:0016491">
    <property type="term" value="F:oxidoreductase activity"/>
    <property type="evidence" value="ECO:0007669"/>
    <property type="project" value="UniProtKB-ARBA"/>
</dbReference>
<dbReference type="PANTHER" id="PTHR13812">
    <property type="entry name" value="KETIMINE REDUCTASE MU-CRYSTALLIN"/>
    <property type="match status" value="1"/>
</dbReference>
<name>A0A0F4Q4A0_9GAMM</name>
<dbReference type="GeneID" id="58226967"/>
<dbReference type="AlphaFoldDB" id="A0A0F4Q4A0"/>
<evidence type="ECO:0000256" key="1">
    <source>
        <dbReference type="ARBA" id="ARBA00008903"/>
    </source>
</evidence>
<dbReference type="PANTHER" id="PTHR13812:SF19">
    <property type="entry name" value="KETIMINE REDUCTASE MU-CRYSTALLIN"/>
    <property type="match status" value="1"/>
</dbReference>
<dbReference type="PIRSF" id="PIRSF001439">
    <property type="entry name" value="CryM"/>
    <property type="match status" value="1"/>
</dbReference>
<reference evidence="2 3" key="1">
    <citation type="journal article" date="2015" name="BMC Genomics">
        <title>Genome mining reveals unlocked bioactive potential of marine Gram-negative bacteria.</title>
        <authorList>
            <person name="Machado H."/>
            <person name="Sonnenschein E.C."/>
            <person name="Melchiorsen J."/>
            <person name="Gram L."/>
        </authorList>
    </citation>
    <scope>NUCLEOTIDE SEQUENCE [LARGE SCALE GENOMIC DNA]</scope>
    <source>
        <strain evidence="2 3">S3137</strain>
    </source>
</reference>
<dbReference type="FunFam" id="3.40.50.720:FF:000311">
    <property type="entry name" value="Ornithine cyclodeaminase"/>
    <property type="match status" value="1"/>
</dbReference>
<dbReference type="GO" id="GO:0019752">
    <property type="term" value="P:carboxylic acid metabolic process"/>
    <property type="evidence" value="ECO:0007669"/>
    <property type="project" value="UniProtKB-ARBA"/>
</dbReference>
<evidence type="ECO:0000313" key="2">
    <source>
        <dbReference type="EMBL" id="KJZ02200.1"/>
    </source>
</evidence>
<protein>
    <submittedName>
        <fullName evidence="2">Ornithine cyclodeaminase</fullName>
    </submittedName>
</protein>
<dbReference type="InterPro" id="IPR023401">
    <property type="entry name" value="ODC_N"/>
</dbReference>
<dbReference type="Gene3D" id="3.30.1780.10">
    <property type="entry name" value="ornithine cyclodeaminase, domain 1"/>
    <property type="match status" value="1"/>
</dbReference>
<organism evidence="2 3">
    <name type="scientific">Pseudoalteromonas ruthenica</name>
    <dbReference type="NCBI Taxonomy" id="151081"/>
    <lineage>
        <taxon>Bacteria</taxon>
        <taxon>Pseudomonadati</taxon>
        <taxon>Pseudomonadota</taxon>
        <taxon>Gammaproteobacteria</taxon>
        <taxon>Alteromonadales</taxon>
        <taxon>Pseudoalteromonadaceae</taxon>
        <taxon>Pseudoalteromonas</taxon>
    </lineage>
</organism>
<dbReference type="Proteomes" id="UP000033664">
    <property type="component" value="Unassembled WGS sequence"/>
</dbReference>
<accession>A0A0F4Q4A0</accession>
<keyword evidence="3" id="KW-1185">Reference proteome</keyword>
<dbReference type="OrthoDB" id="9809203at2"/>
<dbReference type="GO" id="GO:0005737">
    <property type="term" value="C:cytoplasm"/>
    <property type="evidence" value="ECO:0007669"/>
    <property type="project" value="TreeGrafter"/>
</dbReference>
<dbReference type="Pfam" id="PF02423">
    <property type="entry name" value="OCD_Mu_crystall"/>
    <property type="match status" value="1"/>
</dbReference>
<gene>
    <name evidence="2" type="ORF">TW72_00505</name>
</gene>
<proteinExistence type="inferred from homology"/>
<dbReference type="eggNOG" id="COG2423">
    <property type="taxonomic scope" value="Bacteria"/>
</dbReference>
<comment type="similarity">
    <text evidence="1">Belongs to the ornithine cyclodeaminase/mu-crystallin family.</text>
</comment>
<dbReference type="EMBL" id="JXXZ01000001">
    <property type="protein sequence ID" value="KJZ02200.1"/>
    <property type="molecule type" value="Genomic_DNA"/>
</dbReference>
<dbReference type="InterPro" id="IPR003462">
    <property type="entry name" value="ODC_Mu_crystall"/>
</dbReference>
<dbReference type="Gene3D" id="3.40.50.720">
    <property type="entry name" value="NAD(P)-binding Rossmann-like Domain"/>
    <property type="match status" value="1"/>
</dbReference>
<dbReference type="RefSeq" id="WP_045978949.1">
    <property type="nucleotide sequence ID" value="NZ_JXXY01000005.1"/>
</dbReference>
<dbReference type="SUPFAM" id="SSF51735">
    <property type="entry name" value="NAD(P)-binding Rossmann-fold domains"/>
    <property type="match status" value="1"/>
</dbReference>
<sequence length="315" mass="34705">MEIINQQQVQQVMAYGPLLKALQQGFAGQATMPRRNVYPLSPDSDNHDAFAVLPAWNEQVIGVKAFTYFPDNEHHGKSSLYSKVMLFSRQHGEPRALVDGTEITLWRTSAVSALAASYLAAQQAKKLVVFGSGKLAPFMIRAHLSVRDYQQVSLVARNTAKAEAILAQLRQEFAHCQFEHTSVNEALIASADTICCATGSHAPLFSGQWLTPGTHIDLIGNHHRDARECDSETIKRSRVYVDSRDNVLNEAGELLIPISEGVFSPEQIQGQLSDLASINRPARQGDNDITLFKSVGTALSDLIAANYVYQQLSDR</sequence>
<evidence type="ECO:0000313" key="3">
    <source>
        <dbReference type="Proteomes" id="UP000033664"/>
    </source>
</evidence>
<dbReference type="InterPro" id="IPR036291">
    <property type="entry name" value="NAD(P)-bd_dom_sf"/>
</dbReference>